<dbReference type="InterPro" id="IPR036291">
    <property type="entry name" value="NAD(P)-bd_dom_sf"/>
</dbReference>
<comment type="caution">
    <text evidence="2">The sequence shown here is derived from an EMBL/GenBank/DDBJ whole genome shotgun (WGS) entry which is preliminary data.</text>
</comment>
<name>A0ABQ4NTZ4_9GAMM</name>
<accession>A0ABQ4NTZ4</accession>
<evidence type="ECO:0000259" key="1">
    <source>
        <dbReference type="Pfam" id="PF01370"/>
    </source>
</evidence>
<protein>
    <recommendedName>
        <fullName evidence="1">NAD-dependent epimerase/dehydratase domain-containing protein</fullName>
    </recommendedName>
</protein>
<proteinExistence type="predicted"/>
<organism evidence="2 3">
    <name type="scientific">Shewanella algidipiscicola</name>
    <dbReference type="NCBI Taxonomy" id="614070"/>
    <lineage>
        <taxon>Bacteria</taxon>
        <taxon>Pseudomonadati</taxon>
        <taxon>Pseudomonadota</taxon>
        <taxon>Gammaproteobacteria</taxon>
        <taxon>Alteromonadales</taxon>
        <taxon>Shewanellaceae</taxon>
        <taxon>Shewanella</taxon>
    </lineage>
</organism>
<sequence length="54" mass="5923">MKRIFVAGHRGMVGSAIVRQLEARGDVNVVTMTRSELDLTSQAAVAAFFCYGKY</sequence>
<dbReference type="SUPFAM" id="SSF51735">
    <property type="entry name" value="NAD(P)-binding Rossmann-fold domains"/>
    <property type="match status" value="1"/>
</dbReference>
<evidence type="ECO:0000313" key="3">
    <source>
        <dbReference type="Proteomes" id="UP000761574"/>
    </source>
</evidence>
<keyword evidence="3" id="KW-1185">Reference proteome</keyword>
<evidence type="ECO:0000313" key="2">
    <source>
        <dbReference type="EMBL" id="GIU03073.1"/>
    </source>
</evidence>
<feature type="domain" description="NAD-dependent epimerase/dehydratase" evidence="1">
    <location>
        <begin position="4"/>
        <end position="49"/>
    </location>
</feature>
<dbReference type="InterPro" id="IPR001509">
    <property type="entry name" value="Epimerase_deHydtase"/>
</dbReference>
<gene>
    <name evidence="2" type="ORF">TUM4630_36150</name>
</gene>
<reference evidence="2 3" key="1">
    <citation type="submission" date="2021-05" db="EMBL/GenBank/DDBJ databases">
        <title>Molecular characterization for Shewanella algae harboring chromosomal blaOXA-55-like strains isolated from clinical and environment sample.</title>
        <authorList>
            <person name="Ohama Y."/>
            <person name="Aoki K."/>
            <person name="Harada S."/>
            <person name="Moriya K."/>
            <person name="Ishii Y."/>
            <person name="Tateda K."/>
        </authorList>
    </citation>
    <scope>NUCLEOTIDE SEQUENCE [LARGE SCALE GENOMIC DNA]</scope>
    <source>
        <strain evidence="2 3">LMG 23746</strain>
    </source>
</reference>
<dbReference type="Pfam" id="PF01370">
    <property type="entry name" value="Epimerase"/>
    <property type="match status" value="1"/>
</dbReference>
<dbReference type="Proteomes" id="UP000761574">
    <property type="component" value="Unassembled WGS sequence"/>
</dbReference>
<dbReference type="Gene3D" id="3.40.50.720">
    <property type="entry name" value="NAD(P)-binding Rossmann-like Domain"/>
    <property type="match status" value="1"/>
</dbReference>
<dbReference type="EMBL" id="BPFB01000095">
    <property type="protein sequence ID" value="GIU03073.1"/>
    <property type="molecule type" value="Genomic_DNA"/>
</dbReference>